<organism evidence="2 3">
    <name type="scientific">Simkania negevensis</name>
    <dbReference type="NCBI Taxonomy" id="83561"/>
    <lineage>
        <taxon>Bacteria</taxon>
        <taxon>Pseudomonadati</taxon>
        <taxon>Chlamydiota</taxon>
        <taxon>Chlamydiia</taxon>
        <taxon>Parachlamydiales</taxon>
        <taxon>Simkaniaceae</taxon>
        <taxon>Simkania</taxon>
    </lineage>
</organism>
<reference evidence="2 3" key="1">
    <citation type="submission" date="2021-02" db="EMBL/GenBank/DDBJ databases">
        <title>Activity-based single-cell genomes from oceanic crustal fluid captures similar information to metagenomic and metatranscriptomic surveys with orders of magnitude less sampling.</title>
        <authorList>
            <person name="D'Angelo T.S."/>
            <person name="Orcutt B.N."/>
        </authorList>
    </citation>
    <scope>NUCLEOTIDE SEQUENCE [LARGE SCALE GENOMIC DNA]</scope>
    <source>
        <strain evidence="2">AH-315-G07</strain>
    </source>
</reference>
<evidence type="ECO:0000313" key="3">
    <source>
        <dbReference type="Proteomes" id="UP000722121"/>
    </source>
</evidence>
<accession>A0ABS3ARW5</accession>
<keyword evidence="1" id="KW-0732">Signal</keyword>
<feature type="signal peptide" evidence="1">
    <location>
        <begin position="1"/>
        <end position="24"/>
    </location>
</feature>
<protein>
    <submittedName>
        <fullName evidence="2">Uncharacterized protein</fullName>
    </submittedName>
</protein>
<comment type="caution">
    <text evidence="2">The sequence shown here is derived from an EMBL/GenBank/DDBJ whole genome shotgun (WGS) entry which is preliminary data.</text>
</comment>
<keyword evidence="3" id="KW-1185">Reference proteome</keyword>
<evidence type="ECO:0000313" key="2">
    <source>
        <dbReference type="EMBL" id="MBN4067476.1"/>
    </source>
</evidence>
<sequence>MYLRVKNLFLFAAVVAGFTAFFHAELNAAVSSENIPLVVSEREMLFDRLLEQLPQSSQAKNAASIKSIIEQLRYSGVCKLEGNDVTIRPGCVGLQCLLEETFLANSGIFKKADFEIHTTMPSTPCCKLPDERAKETLFASFKDEARLITIDGRSASLDAICDQPHAILHLTYTKAGFNQRSREEQMILMKYWVPRIHTTCIESHDAFPVEVNGATYRLLMPSGNEIFFGIKASQALHADDKSFVIHLGTKDQPEIKRWLGDLEKNLESFGRTLFAQ</sequence>
<name>A0ABS3ARW5_9BACT</name>
<evidence type="ECO:0000256" key="1">
    <source>
        <dbReference type="SAM" id="SignalP"/>
    </source>
</evidence>
<proteinExistence type="predicted"/>
<dbReference type="EMBL" id="JAFITR010000158">
    <property type="protein sequence ID" value="MBN4067476.1"/>
    <property type="molecule type" value="Genomic_DNA"/>
</dbReference>
<gene>
    <name evidence="2" type="ORF">JYU14_05270</name>
</gene>
<feature type="chain" id="PRO_5046110250" evidence="1">
    <location>
        <begin position="25"/>
        <end position="276"/>
    </location>
</feature>
<dbReference type="Proteomes" id="UP000722121">
    <property type="component" value="Unassembled WGS sequence"/>
</dbReference>